<keyword evidence="4 7" id="KW-1133">Transmembrane helix</keyword>
<feature type="domain" description="Heme-copper oxidase subunit III family profile" evidence="8">
    <location>
        <begin position="1"/>
        <end position="224"/>
    </location>
</feature>
<keyword evidence="3 6" id="KW-0812">Transmembrane</keyword>
<dbReference type="Pfam" id="PF00510">
    <property type="entry name" value="COX3"/>
    <property type="match status" value="1"/>
</dbReference>
<dbReference type="SUPFAM" id="SSF81452">
    <property type="entry name" value="Cytochrome c oxidase subunit III-like"/>
    <property type="match status" value="1"/>
</dbReference>
<evidence type="ECO:0000256" key="5">
    <source>
        <dbReference type="ARBA" id="ARBA00023136"/>
    </source>
</evidence>
<dbReference type="EMBL" id="BMJQ01000007">
    <property type="protein sequence ID" value="GGF22367.1"/>
    <property type="molecule type" value="Genomic_DNA"/>
</dbReference>
<dbReference type="RefSeq" id="WP_189047216.1">
    <property type="nucleotide sequence ID" value="NZ_BMJQ01000007.1"/>
</dbReference>
<dbReference type="GO" id="GO:0019646">
    <property type="term" value="P:aerobic electron transport chain"/>
    <property type="evidence" value="ECO:0007669"/>
    <property type="project" value="InterPro"/>
</dbReference>
<evidence type="ECO:0000256" key="2">
    <source>
        <dbReference type="ARBA" id="ARBA00010581"/>
    </source>
</evidence>
<dbReference type="InterPro" id="IPR035973">
    <property type="entry name" value="Cyt_c_oxidase_su3-like_sf"/>
</dbReference>
<dbReference type="InterPro" id="IPR000298">
    <property type="entry name" value="Cyt_c_oxidase-like_su3"/>
</dbReference>
<evidence type="ECO:0000256" key="4">
    <source>
        <dbReference type="ARBA" id="ARBA00022989"/>
    </source>
</evidence>
<dbReference type="Gene3D" id="1.20.120.80">
    <property type="entry name" value="Cytochrome c oxidase, subunit III, four-helix bundle"/>
    <property type="match status" value="1"/>
</dbReference>
<gene>
    <name evidence="9" type="primary">coxO</name>
    <name evidence="9" type="ORF">GCM10011611_30560</name>
</gene>
<keyword evidence="5 7" id="KW-0472">Membrane</keyword>
<evidence type="ECO:0000256" key="1">
    <source>
        <dbReference type="ARBA" id="ARBA00004141"/>
    </source>
</evidence>
<proteinExistence type="inferred from homology"/>
<dbReference type="PROSITE" id="PS50253">
    <property type="entry name" value="COX3"/>
    <property type="match status" value="1"/>
</dbReference>
<name>A0A8J3E3X3_9PROT</name>
<protein>
    <submittedName>
        <fullName evidence="9">Cytochrome-c oxidase</fullName>
    </submittedName>
</protein>
<evidence type="ECO:0000259" key="8">
    <source>
        <dbReference type="PROSITE" id="PS50253"/>
    </source>
</evidence>
<keyword evidence="10" id="KW-1185">Reference proteome</keyword>
<dbReference type="PANTHER" id="PTHR11403">
    <property type="entry name" value="CYTOCHROME C OXIDASE SUBUNIT III"/>
    <property type="match status" value="1"/>
</dbReference>
<sequence length="235" mass="24811">MSAIFLFLAVVAVIAGWWLAQQRLMAKPWLEEGALGEFPGSGAPSVPAAAIGLGVFLAVVGSLFALLISAYSTRMSFSDVPPLPAPRLLWLNTGVLVLSSAALQWAAISAKQGELDRVRIGLFLGALLALAFLAGQFLAWRRLAAAGYFLTGNPASAFFYLITGVHGLHLAGGIAALGRSAARVWSDRIQGGELRLGLGLCAAYWHFLLALWLVLFAVLTSGGDDFLAICRSLAE</sequence>
<evidence type="ECO:0000256" key="3">
    <source>
        <dbReference type="ARBA" id="ARBA00022692"/>
    </source>
</evidence>
<dbReference type="GO" id="GO:0005886">
    <property type="term" value="C:plasma membrane"/>
    <property type="evidence" value="ECO:0007669"/>
    <property type="project" value="UniProtKB-SubCell"/>
</dbReference>
<evidence type="ECO:0000313" key="9">
    <source>
        <dbReference type="EMBL" id="GGF22367.1"/>
    </source>
</evidence>
<feature type="transmembrane region" description="Helical" evidence="7">
    <location>
        <begin position="158"/>
        <end position="177"/>
    </location>
</feature>
<dbReference type="GO" id="GO:0004129">
    <property type="term" value="F:cytochrome-c oxidase activity"/>
    <property type="evidence" value="ECO:0007669"/>
    <property type="project" value="InterPro"/>
</dbReference>
<evidence type="ECO:0000256" key="6">
    <source>
        <dbReference type="RuleBase" id="RU003376"/>
    </source>
</evidence>
<dbReference type="InterPro" id="IPR024791">
    <property type="entry name" value="Cyt_c/ubiquinol_Oxase_su3"/>
</dbReference>
<organism evidence="9 10">
    <name type="scientific">Aliidongia dinghuensis</name>
    <dbReference type="NCBI Taxonomy" id="1867774"/>
    <lineage>
        <taxon>Bacteria</taxon>
        <taxon>Pseudomonadati</taxon>
        <taxon>Pseudomonadota</taxon>
        <taxon>Alphaproteobacteria</taxon>
        <taxon>Rhodospirillales</taxon>
        <taxon>Dongiaceae</taxon>
        <taxon>Aliidongia</taxon>
    </lineage>
</organism>
<comment type="similarity">
    <text evidence="2 6">Belongs to the cytochrome c oxidase subunit 3 family.</text>
</comment>
<dbReference type="InterPro" id="IPR013833">
    <property type="entry name" value="Cyt_c_oxidase_su3_a-hlx"/>
</dbReference>
<evidence type="ECO:0000256" key="7">
    <source>
        <dbReference type="SAM" id="Phobius"/>
    </source>
</evidence>
<feature type="transmembrane region" description="Helical" evidence="7">
    <location>
        <begin position="120"/>
        <end position="138"/>
    </location>
</feature>
<dbReference type="PANTHER" id="PTHR11403:SF10">
    <property type="entry name" value="CYTOCHROME C OXIDASE"/>
    <property type="match status" value="1"/>
</dbReference>
<feature type="transmembrane region" description="Helical" evidence="7">
    <location>
        <begin position="46"/>
        <end position="68"/>
    </location>
</feature>
<comment type="subcellular location">
    <subcellularLocation>
        <location evidence="6">Cell membrane</location>
        <topology evidence="6">Multi-pass membrane protein</topology>
    </subcellularLocation>
    <subcellularLocation>
        <location evidence="1">Membrane</location>
        <topology evidence="1">Multi-pass membrane protein</topology>
    </subcellularLocation>
</comment>
<feature type="transmembrane region" description="Helical" evidence="7">
    <location>
        <begin position="197"/>
        <end position="219"/>
    </location>
</feature>
<reference evidence="9" key="1">
    <citation type="journal article" date="2014" name="Int. J. Syst. Evol. Microbiol.">
        <title>Complete genome sequence of Corynebacterium casei LMG S-19264T (=DSM 44701T), isolated from a smear-ripened cheese.</title>
        <authorList>
            <consortium name="US DOE Joint Genome Institute (JGI-PGF)"/>
            <person name="Walter F."/>
            <person name="Albersmeier A."/>
            <person name="Kalinowski J."/>
            <person name="Ruckert C."/>
        </authorList>
    </citation>
    <scope>NUCLEOTIDE SEQUENCE</scope>
    <source>
        <strain evidence="9">CGMCC 1.15725</strain>
    </source>
</reference>
<dbReference type="AlphaFoldDB" id="A0A8J3E3X3"/>
<comment type="caution">
    <text evidence="9">The sequence shown here is derived from an EMBL/GenBank/DDBJ whole genome shotgun (WGS) entry which is preliminary data.</text>
</comment>
<accession>A0A8J3E3X3</accession>
<dbReference type="Proteomes" id="UP000646365">
    <property type="component" value="Unassembled WGS sequence"/>
</dbReference>
<evidence type="ECO:0000313" key="10">
    <source>
        <dbReference type="Proteomes" id="UP000646365"/>
    </source>
</evidence>
<reference evidence="9" key="2">
    <citation type="submission" date="2020-09" db="EMBL/GenBank/DDBJ databases">
        <authorList>
            <person name="Sun Q."/>
            <person name="Zhou Y."/>
        </authorList>
    </citation>
    <scope>NUCLEOTIDE SEQUENCE</scope>
    <source>
        <strain evidence="9">CGMCC 1.15725</strain>
    </source>
</reference>